<organism evidence="1">
    <name type="scientific">marine sediment metagenome</name>
    <dbReference type="NCBI Taxonomy" id="412755"/>
    <lineage>
        <taxon>unclassified sequences</taxon>
        <taxon>metagenomes</taxon>
        <taxon>ecological metagenomes</taxon>
    </lineage>
</organism>
<accession>A0A0F9J8J2</accession>
<dbReference type="AlphaFoldDB" id="A0A0F9J8J2"/>
<proteinExistence type="predicted"/>
<protein>
    <submittedName>
        <fullName evidence="1">Uncharacterized protein</fullName>
    </submittedName>
</protein>
<dbReference type="EMBL" id="LAZR01012057">
    <property type="protein sequence ID" value="KKM45440.1"/>
    <property type="molecule type" value="Genomic_DNA"/>
</dbReference>
<gene>
    <name evidence="1" type="ORF">LCGC14_1560930</name>
</gene>
<comment type="caution">
    <text evidence="1">The sequence shown here is derived from an EMBL/GenBank/DDBJ whole genome shotgun (WGS) entry which is preliminary data.</text>
</comment>
<name>A0A0F9J8J2_9ZZZZ</name>
<sequence>MPYGDVSQLPSAFKNQSSRVKRKGLEILNALLADGETDEGKAIRIALSRAQKWAKSQTPKAGGPMEEATEMRLDDASGRLFVDFTATTRFFKGWTDDPTDQTLCFETRAVTDNVDKDVQWFSEKCMKALANDGDVPLLVGDSHQAAMINATSKVGMAIEHEVIYEDGATILVAKGQFSANHPDAARLWNEAQLHPEEYATSIGGWVKPEWIEMDAVHKSGKRGMRIDRMDRDHCLFCRASAARNPHTTFAAVVGKALGTKMDVPEPDAAEDVEKAWAGHSDRQVRRAVEDKLTEIKSGDNADAISGWPFVAELYENFAIVQGLNGTYYKLTLSARKGNLVIGDPQEVKRTYADKCWVDEHYPAHDADNAHAARTRVMRRQIGWDVALPVVHKAFQELNLAWDSDASGEAIDPAVLAEEEEVLKAAEEAALGNSMATTTEEKRSIWKRLGEALNIIDDEATEKAGETTTEEPQSTEMIDAMQEAMAAGFKVIGDQMEAAIAKATK</sequence>
<reference evidence="1" key="1">
    <citation type="journal article" date="2015" name="Nature">
        <title>Complex archaea that bridge the gap between prokaryotes and eukaryotes.</title>
        <authorList>
            <person name="Spang A."/>
            <person name="Saw J.H."/>
            <person name="Jorgensen S.L."/>
            <person name="Zaremba-Niedzwiedzka K."/>
            <person name="Martijn J."/>
            <person name="Lind A.E."/>
            <person name="van Eijk R."/>
            <person name="Schleper C."/>
            <person name="Guy L."/>
            <person name="Ettema T.J."/>
        </authorList>
    </citation>
    <scope>NUCLEOTIDE SEQUENCE</scope>
</reference>
<evidence type="ECO:0000313" key="1">
    <source>
        <dbReference type="EMBL" id="KKM45440.1"/>
    </source>
</evidence>